<feature type="transmembrane region" description="Helical" evidence="1">
    <location>
        <begin position="86"/>
        <end position="104"/>
    </location>
</feature>
<dbReference type="InterPro" id="IPR011990">
    <property type="entry name" value="TPR-like_helical_dom_sf"/>
</dbReference>
<dbReference type="SUPFAM" id="SSF48452">
    <property type="entry name" value="TPR-like"/>
    <property type="match status" value="1"/>
</dbReference>
<proteinExistence type="predicted"/>
<dbReference type="Proteomes" id="UP001241110">
    <property type="component" value="Unassembled WGS sequence"/>
</dbReference>
<dbReference type="Pfam" id="PF13174">
    <property type="entry name" value="TPR_6"/>
    <property type="match status" value="1"/>
</dbReference>
<comment type="caution">
    <text evidence="2">The sequence shown here is derived from an EMBL/GenBank/DDBJ whole genome shotgun (WGS) entry which is preliminary data.</text>
</comment>
<keyword evidence="1" id="KW-0472">Membrane</keyword>
<sequence>MENTELIERYFEGKLSPHERKEFETRVAQETSFSEEVALQRTIREGLRAVGRGRMLSKLEEVESNMSAYHPPTQVIRFDERTRQRFYWAAAAAIVLLIPVYLLLKANVSHDALFARYFTPYENTATQSANQDPLNHALQLYRAKNYAQALGILETLEDKGNASDSALFYKANVHMQLEQPAEAITTLKQISSTSTFYDEAQWYLALAYFQNKETNKAKEIVTSITQTPAHPYHQQAQELYKELK</sequence>
<gene>
    <name evidence="2" type="ORF">QNI16_00900</name>
</gene>
<accession>A0AAE3QGM5</accession>
<name>A0AAE3QGM5_9BACT</name>
<organism evidence="2 3">
    <name type="scientific">Xanthocytophaga flava</name>
    <dbReference type="NCBI Taxonomy" id="3048013"/>
    <lineage>
        <taxon>Bacteria</taxon>
        <taxon>Pseudomonadati</taxon>
        <taxon>Bacteroidota</taxon>
        <taxon>Cytophagia</taxon>
        <taxon>Cytophagales</taxon>
        <taxon>Rhodocytophagaceae</taxon>
        <taxon>Xanthocytophaga</taxon>
    </lineage>
</organism>
<protein>
    <submittedName>
        <fullName evidence="2">Tetratricopeptide repeat protein</fullName>
    </submittedName>
</protein>
<keyword evidence="1" id="KW-1133">Transmembrane helix</keyword>
<dbReference type="Gene3D" id="1.25.40.10">
    <property type="entry name" value="Tetratricopeptide repeat domain"/>
    <property type="match status" value="1"/>
</dbReference>
<dbReference type="InterPro" id="IPR019734">
    <property type="entry name" value="TPR_rpt"/>
</dbReference>
<evidence type="ECO:0000256" key="1">
    <source>
        <dbReference type="SAM" id="Phobius"/>
    </source>
</evidence>
<evidence type="ECO:0000313" key="2">
    <source>
        <dbReference type="EMBL" id="MDJ1479017.1"/>
    </source>
</evidence>
<dbReference type="RefSeq" id="WP_313974859.1">
    <property type="nucleotide sequence ID" value="NZ_JASJOS010000001.1"/>
</dbReference>
<evidence type="ECO:0000313" key="3">
    <source>
        <dbReference type="Proteomes" id="UP001241110"/>
    </source>
</evidence>
<dbReference type="EMBL" id="JASJOS010000001">
    <property type="protein sequence ID" value="MDJ1479017.1"/>
    <property type="molecule type" value="Genomic_DNA"/>
</dbReference>
<dbReference type="AlphaFoldDB" id="A0AAE3QGM5"/>
<keyword evidence="1" id="KW-0812">Transmembrane</keyword>
<reference evidence="2" key="1">
    <citation type="submission" date="2023-05" db="EMBL/GenBank/DDBJ databases">
        <authorList>
            <person name="Zhang X."/>
        </authorList>
    </citation>
    <scope>NUCLEOTIDE SEQUENCE</scope>
    <source>
        <strain evidence="2">YF14B1</strain>
    </source>
</reference>